<dbReference type="InterPro" id="IPR036249">
    <property type="entry name" value="Thioredoxin-like_sf"/>
</dbReference>
<dbReference type="Gene3D" id="3.40.30.10">
    <property type="entry name" value="Glutaredoxin"/>
    <property type="match status" value="1"/>
</dbReference>
<reference evidence="1 2" key="1">
    <citation type="submission" date="2014-09" db="EMBL/GenBank/DDBJ databases">
        <title>Lactobacillus mucosae CRL573 Genome Sequencing.</title>
        <authorList>
            <person name="Bleckwedel J."/>
            <person name="Teran L.C."/>
            <person name="Bonacina J."/>
            <person name="Saavedra L."/>
            <person name="Mozzi F.B."/>
            <person name="Raya R.R."/>
        </authorList>
    </citation>
    <scope>NUCLEOTIDE SEQUENCE [LARGE SCALE GENOMIC DNA]</scope>
    <source>
        <strain evidence="1 2">CRL573</strain>
    </source>
</reference>
<gene>
    <name evidence="1" type="ORF">LX03_04245</name>
</gene>
<evidence type="ECO:0000313" key="2">
    <source>
        <dbReference type="Proteomes" id="UP000030001"/>
    </source>
</evidence>
<name>A0A099Y9T0_LIMMU</name>
<dbReference type="Proteomes" id="UP000030001">
    <property type="component" value="Unassembled WGS sequence"/>
</dbReference>
<accession>A0A099Y9T0</accession>
<dbReference type="EMBL" id="JROC01000029">
    <property type="protein sequence ID" value="KGL67014.1"/>
    <property type="molecule type" value="Genomic_DNA"/>
</dbReference>
<dbReference type="SUPFAM" id="SSF52833">
    <property type="entry name" value="Thioredoxin-like"/>
    <property type="match status" value="1"/>
</dbReference>
<comment type="caution">
    <text evidence="1">The sequence shown here is derived from an EMBL/GenBank/DDBJ whole genome shotgun (WGS) entry which is preliminary data.</text>
</comment>
<evidence type="ECO:0000313" key="1">
    <source>
        <dbReference type="EMBL" id="KGL67014.1"/>
    </source>
</evidence>
<dbReference type="GO" id="GO:0016853">
    <property type="term" value="F:isomerase activity"/>
    <property type="evidence" value="ECO:0007669"/>
    <property type="project" value="UniProtKB-KW"/>
</dbReference>
<keyword evidence="1" id="KW-0413">Isomerase</keyword>
<dbReference type="Pfam" id="PF13743">
    <property type="entry name" value="Thioredoxin_5"/>
    <property type="match status" value="1"/>
</dbReference>
<dbReference type="AlphaFoldDB" id="A0A099Y9T0"/>
<organism evidence="1 2">
    <name type="scientific">Limosilactobacillus mucosae</name>
    <name type="common">Lactobacillus mucosae</name>
    <dbReference type="NCBI Taxonomy" id="97478"/>
    <lineage>
        <taxon>Bacteria</taxon>
        <taxon>Bacillati</taxon>
        <taxon>Bacillota</taxon>
        <taxon>Bacilli</taxon>
        <taxon>Lactobacillales</taxon>
        <taxon>Lactobacillaceae</taxon>
        <taxon>Limosilactobacillus</taxon>
    </lineage>
</organism>
<proteinExistence type="predicted"/>
<protein>
    <submittedName>
        <fullName evidence="1">Dithiol-disulfide isomerase</fullName>
    </submittedName>
</protein>
<sequence>MLEIHLFVNPLGMRCFRCEQDVLRIDQQLRTKVNYQFIPLFNMDTIQQTMKLYHLNDHDLNVRQQTSATLYQIILDYKAALFQGRKRGRHYLLRLQSALINEGADYSEALAQKIAQQAQLDLDMFWEDRKSELAIKAFKKDQYMADEMGVTQTATAVVFDSEQPVYGYMINNFDYESLIESYRNHQFCLQQTPEEFAQSFNDKHHQSILRIL</sequence>